<feature type="compositionally biased region" description="Polar residues" evidence="1">
    <location>
        <begin position="566"/>
        <end position="577"/>
    </location>
</feature>
<feature type="region of interest" description="Disordered" evidence="1">
    <location>
        <begin position="232"/>
        <end position="468"/>
    </location>
</feature>
<sequence length="862" mass="96598">MQQQHTHNGLRRDSFSPPPASDTSFSSVVVDIDAIELEKENIQPLRQGRSAQTLARLFTTQHDDRAQQQAVMHGRFQAELAHIDDLDDPMDVYSRYVKWMIENYPQSAGQGNDSQLSPVLERALTDFKDDERYRNDPRFVKLLIIYSEKISNTIELFNYMEANGIGSEIAMYYEEFADFLESREEFDRAREVFVTGINRRARPLGRLKKQYEDFERRAQVYKDELELEAVASARSTSVPPQQHPQDHSAASSSGGESQRRVLGVKVSGTQSIHPNASAQGHVSLGQERSTSTTNSGTRSTGSSGPSRPNAKLQVYTDQPAQSSVSTKLKATSKSFTSQASTPWRDFGAEQVRRKENTREVTSWKGATLSSEDTVPRRLLPKLDVYRDPEEALPPPTETAPPSTRTSSFSDENKPPSPLAPPPAKHIPIITTVLDDAQSHSSHTHPTSNTQQAETHDRGSGGQKFPVTINANGRAERLMIDLTDIYVNDEEFSIEEIRARRYRYSWRHTNNLSVSSNSKQSPSASPPLPAPPPAGSSAKHYRDDPVSEPASDMRPQKKAQPDKEQDPLSTPYRTQAPSLSVKELLPQSPSDEERHFFGSRRRLTASPTMNTKYASEEMNKIFSDRSRTRRSIDSQWSAEDTQDVGRNELDNFTMAYSIPNLPPLSLPPFSRYLDSEIVNEFEDDDDQAVRTEGFATRLENGYSSTITQDIAALKRRRAEEMALGDNTRSSQGNRLSFREGNRLSSRFDPFKTQESDITIAIRQRTQQLQQKQDESAEGNDNARGTFGYLRSSLGRSSIGSLSSTQRRYGSEGGGQRSIERTGQDEMESPFIFKDGGTGLDVGMTVPMLEDEAPPEFINDLPYT</sequence>
<feature type="compositionally biased region" description="Low complexity" evidence="1">
    <location>
        <begin position="438"/>
        <end position="451"/>
    </location>
</feature>
<dbReference type="GO" id="GO:0032991">
    <property type="term" value="C:protein-containing complex"/>
    <property type="evidence" value="ECO:0007669"/>
    <property type="project" value="UniProtKB-ARBA"/>
</dbReference>
<feature type="compositionally biased region" description="Low complexity" evidence="1">
    <location>
        <begin position="511"/>
        <end position="522"/>
    </location>
</feature>
<evidence type="ECO:0000313" key="4">
    <source>
        <dbReference type="Proteomes" id="UP000707451"/>
    </source>
</evidence>
<name>A0A9P8C060_9FUNG</name>
<dbReference type="GO" id="GO:0004672">
    <property type="term" value="F:protein kinase activity"/>
    <property type="evidence" value="ECO:0007669"/>
    <property type="project" value="TreeGrafter"/>
</dbReference>
<dbReference type="FunFam" id="1.25.40.430:FF:000003">
    <property type="entry name" value="Checkpoint serine/threonine-protein kinase BUB1"/>
    <property type="match status" value="1"/>
</dbReference>
<protein>
    <recommendedName>
        <fullName evidence="2">BUB1 N-terminal domain-containing protein</fullName>
    </recommendedName>
</protein>
<proteinExistence type="predicted"/>
<feature type="domain" description="BUB1 N-terminal" evidence="2">
    <location>
        <begin position="76"/>
        <end position="248"/>
    </location>
</feature>
<dbReference type="Proteomes" id="UP000707451">
    <property type="component" value="Unassembled WGS sequence"/>
</dbReference>
<dbReference type="InterPro" id="IPR015661">
    <property type="entry name" value="Bub1/Mad3"/>
</dbReference>
<dbReference type="GO" id="GO:0005634">
    <property type="term" value="C:nucleus"/>
    <property type="evidence" value="ECO:0007669"/>
    <property type="project" value="TreeGrafter"/>
</dbReference>
<evidence type="ECO:0000256" key="1">
    <source>
        <dbReference type="SAM" id="MobiDB-lite"/>
    </source>
</evidence>
<feature type="compositionally biased region" description="Pro residues" evidence="1">
    <location>
        <begin position="523"/>
        <end position="533"/>
    </location>
</feature>
<feature type="region of interest" description="Disordered" evidence="1">
    <location>
        <begin position="1"/>
        <end position="24"/>
    </location>
</feature>
<feature type="compositionally biased region" description="Polar residues" evidence="1">
    <location>
        <begin position="315"/>
        <end position="341"/>
    </location>
</feature>
<dbReference type="Gene3D" id="1.25.40.430">
    <property type="match status" value="1"/>
</dbReference>
<dbReference type="PANTHER" id="PTHR14030:SF4">
    <property type="entry name" value="BUB1 KINASE, ISOFORM A-RELATED"/>
    <property type="match status" value="1"/>
</dbReference>
<dbReference type="OrthoDB" id="248495at2759"/>
<organism evidence="3 4">
    <name type="scientific">Linnemannia hyalina</name>
    <dbReference type="NCBI Taxonomy" id="64524"/>
    <lineage>
        <taxon>Eukaryota</taxon>
        <taxon>Fungi</taxon>
        <taxon>Fungi incertae sedis</taxon>
        <taxon>Mucoromycota</taxon>
        <taxon>Mortierellomycotina</taxon>
        <taxon>Mortierellomycetes</taxon>
        <taxon>Mortierellales</taxon>
        <taxon>Mortierellaceae</taxon>
        <taxon>Linnemannia</taxon>
    </lineage>
</organism>
<feature type="compositionally biased region" description="Basic and acidic residues" evidence="1">
    <location>
        <begin position="346"/>
        <end position="358"/>
    </location>
</feature>
<reference evidence="3" key="1">
    <citation type="submission" date="2021-06" db="EMBL/GenBank/DDBJ databases">
        <title>Genome Sequence of Mortierella hyaline Strain SCG-10, a Cold-Adapted, Nitrate-Reducing Fungus Isolated from Soil in Minnesota, USA.</title>
        <authorList>
            <person name="Aldossari N."/>
        </authorList>
    </citation>
    <scope>NUCLEOTIDE SEQUENCE</scope>
    <source>
        <strain evidence="3">SCG-10</strain>
    </source>
</reference>
<dbReference type="Pfam" id="PF08311">
    <property type="entry name" value="Mad3_BUB1_I"/>
    <property type="match status" value="1"/>
</dbReference>
<dbReference type="GO" id="GO:0007094">
    <property type="term" value="P:mitotic spindle assembly checkpoint signaling"/>
    <property type="evidence" value="ECO:0007669"/>
    <property type="project" value="InterPro"/>
</dbReference>
<feature type="compositionally biased region" description="Low complexity" evidence="1">
    <location>
        <begin position="288"/>
        <end position="309"/>
    </location>
</feature>
<feature type="compositionally biased region" description="Pro residues" evidence="1">
    <location>
        <begin position="414"/>
        <end position="424"/>
    </location>
</feature>
<dbReference type="PROSITE" id="PS51489">
    <property type="entry name" value="BUB1_N"/>
    <property type="match status" value="1"/>
</dbReference>
<feature type="compositionally biased region" description="Polar residues" evidence="1">
    <location>
        <begin position="267"/>
        <end position="280"/>
    </location>
</feature>
<evidence type="ECO:0000259" key="2">
    <source>
        <dbReference type="PROSITE" id="PS51489"/>
    </source>
</evidence>
<gene>
    <name evidence="3" type="ORF">KI688_000954</name>
</gene>
<evidence type="ECO:0000313" key="3">
    <source>
        <dbReference type="EMBL" id="KAG9073167.1"/>
    </source>
</evidence>
<dbReference type="AlphaFoldDB" id="A0A9P8C060"/>
<dbReference type="SMART" id="SM00777">
    <property type="entry name" value="Mad3_BUB1_I"/>
    <property type="match status" value="1"/>
</dbReference>
<feature type="region of interest" description="Disordered" evidence="1">
    <location>
        <begin position="720"/>
        <end position="748"/>
    </location>
</feature>
<feature type="region of interest" description="Disordered" evidence="1">
    <location>
        <begin position="763"/>
        <end position="862"/>
    </location>
</feature>
<feature type="region of interest" description="Disordered" evidence="1">
    <location>
        <begin position="511"/>
        <end position="607"/>
    </location>
</feature>
<dbReference type="GO" id="GO:0051754">
    <property type="term" value="P:meiotic sister chromatid cohesion, centromeric"/>
    <property type="evidence" value="ECO:0007669"/>
    <property type="project" value="TreeGrafter"/>
</dbReference>
<feature type="compositionally biased region" description="Low complexity" evidence="1">
    <location>
        <begin position="788"/>
        <end position="802"/>
    </location>
</feature>
<dbReference type="InterPro" id="IPR013212">
    <property type="entry name" value="Mad3/Bub1_I"/>
</dbReference>
<dbReference type="EMBL" id="JAHRHY010000001">
    <property type="protein sequence ID" value="KAG9073167.1"/>
    <property type="molecule type" value="Genomic_DNA"/>
</dbReference>
<accession>A0A9P8C060</accession>
<comment type="caution">
    <text evidence="3">The sequence shown here is derived from an EMBL/GenBank/DDBJ whole genome shotgun (WGS) entry which is preliminary data.</text>
</comment>
<dbReference type="PANTHER" id="PTHR14030">
    <property type="entry name" value="MITOTIC CHECKPOINT SERINE/THREONINE-PROTEIN KINASE BUB1"/>
    <property type="match status" value="1"/>
</dbReference>
<keyword evidence="4" id="KW-1185">Reference proteome</keyword>